<comment type="caution">
    <text evidence="11">The sequence shown here is derived from an EMBL/GenBank/DDBJ whole genome shotgun (WGS) entry which is preliminary data.</text>
</comment>
<evidence type="ECO:0000256" key="6">
    <source>
        <dbReference type="ARBA" id="ARBA00038076"/>
    </source>
</evidence>
<evidence type="ECO:0000256" key="3">
    <source>
        <dbReference type="ARBA" id="ARBA00022692"/>
    </source>
</evidence>
<dbReference type="AlphaFoldDB" id="A0A3E0D4A0"/>
<feature type="region of interest" description="Disordered" evidence="7">
    <location>
        <begin position="207"/>
        <end position="268"/>
    </location>
</feature>
<dbReference type="GO" id="GO:0005886">
    <property type="term" value="C:plasma membrane"/>
    <property type="evidence" value="ECO:0007669"/>
    <property type="project" value="UniProtKB-SubCell"/>
</dbReference>
<dbReference type="Pfam" id="PF12704">
    <property type="entry name" value="MacB_PCD"/>
    <property type="match status" value="1"/>
</dbReference>
<dbReference type="Pfam" id="PF02687">
    <property type="entry name" value="FtsX"/>
    <property type="match status" value="1"/>
</dbReference>
<evidence type="ECO:0000256" key="8">
    <source>
        <dbReference type="SAM" id="Phobius"/>
    </source>
</evidence>
<dbReference type="InterPro" id="IPR003838">
    <property type="entry name" value="ABC3_permease_C"/>
</dbReference>
<dbReference type="PANTHER" id="PTHR30572">
    <property type="entry name" value="MEMBRANE COMPONENT OF TRANSPORTER-RELATED"/>
    <property type="match status" value="1"/>
</dbReference>
<feature type="transmembrane region" description="Helical" evidence="8">
    <location>
        <begin position="20"/>
        <end position="38"/>
    </location>
</feature>
<keyword evidence="12" id="KW-1185">Reference proteome</keyword>
<evidence type="ECO:0000256" key="7">
    <source>
        <dbReference type="SAM" id="MobiDB-lite"/>
    </source>
</evidence>
<reference evidence="11 12" key="1">
    <citation type="submission" date="2018-08" db="EMBL/GenBank/DDBJ databases">
        <title>Genomic Encyclopedia of Archaeal and Bacterial Type Strains, Phase II (KMG-II): from individual species to whole genera.</title>
        <authorList>
            <person name="Goeker M."/>
        </authorList>
    </citation>
    <scope>NUCLEOTIDE SEQUENCE [LARGE SCALE GENOMIC DNA]</scope>
    <source>
        <strain evidence="11 12">DSM 15986</strain>
    </source>
</reference>
<dbReference type="OrthoDB" id="9784014at2"/>
<keyword evidence="4 8" id="KW-1133">Transmembrane helix</keyword>
<evidence type="ECO:0000256" key="5">
    <source>
        <dbReference type="ARBA" id="ARBA00023136"/>
    </source>
</evidence>
<organism evidence="11 12">
    <name type="scientific">Algoriphagus antarcticus</name>
    <dbReference type="NCBI Taxonomy" id="238540"/>
    <lineage>
        <taxon>Bacteria</taxon>
        <taxon>Pseudomonadati</taxon>
        <taxon>Bacteroidota</taxon>
        <taxon>Cytophagia</taxon>
        <taxon>Cytophagales</taxon>
        <taxon>Cyclobacteriaceae</taxon>
        <taxon>Algoriphagus</taxon>
    </lineage>
</organism>
<dbReference type="InterPro" id="IPR050250">
    <property type="entry name" value="Macrolide_Exporter_MacB"/>
</dbReference>
<evidence type="ECO:0000256" key="2">
    <source>
        <dbReference type="ARBA" id="ARBA00022475"/>
    </source>
</evidence>
<evidence type="ECO:0000259" key="10">
    <source>
        <dbReference type="Pfam" id="PF12704"/>
    </source>
</evidence>
<evidence type="ECO:0000256" key="1">
    <source>
        <dbReference type="ARBA" id="ARBA00004651"/>
    </source>
</evidence>
<protein>
    <submittedName>
        <fullName evidence="11">Putative ABC transport system permease protein</fullName>
    </submittedName>
</protein>
<dbReference type="InterPro" id="IPR025857">
    <property type="entry name" value="MacB_PCD"/>
</dbReference>
<feature type="domain" description="MacB-like periplasmic core" evidence="10">
    <location>
        <begin position="18"/>
        <end position="193"/>
    </location>
</feature>
<gene>
    <name evidence="11" type="ORF">C8N25_14211</name>
</gene>
<evidence type="ECO:0000256" key="4">
    <source>
        <dbReference type="ARBA" id="ARBA00022989"/>
    </source>
</evidence>
<feature type="compositionally biased region" description="Basic and acidic residues" evidence="7">
    <location>
        <begin position="225"/>
        <end position="253"/>
    </location>
</feature>
<dbReference type="PANTHER" id="PTHR30572:SF4">
    <property type="entry name" value="ABC TRANSPORTER PERMEASE YTRF"/>
    <property type="match status" value="1"/>
</dbReference>
<sequence length="453" mass="49652">MNIGRLSIKNILSKPLSTGLSLVLLSLGVGIISLMLQIDRHLQSQMTNNTRGIDMVVGAKGSPLQLILSAVFQIDVPTGNISLSEAEALQENRLVEFGIPLSYGDSYEGFRIVGTTEKYPELYSAIIAGGSLWKNSLEVTLGSKVAEKTGLQVGDTFLGSHGLSEGGHVHEEKAYVVTGVFEPSGSVIDQLILTGLESVWDIHDSHSAHEEESMNAVSESTDEREDSKQTPDAEQNYEEHDAESQHHEQHDPKNSNTAHSKYEDHADDLHEDDREITAMLIKFRNPMGMVQLPRMVNEKTNMQAALPNYELLKLFSLMGIAVNTLNILALAVMLVSGLSVFISLYLALKERTFEMALLRTYGATRSQLLGMVLLEGLFISILGFLLGMVASSVGLILISILLKSEYLYEFSGAWILIEEWYLAGITLVIGIVASLIPAFKVFNINLSKTLADA</sequence>
<dbReference type="Proteomes" id="UP000256405">
    <property type="component" value="Unassembled WGS sequence"/>
</dbReference>
<dbReference type="EMBL" id="QUNF01000042">
    <property type="protein sequence ID" value="REG77539.1"/>
    <property type="molecule type" value="Genomic_DNA"/>
</dbReference>
<dbReference type="RefSeq" id="WP_086543916.1">
    <property type="nucleotide sequence ID" value="NZ_MSSW01000099.1"/>
</dbReference>
<evidence type="ECO:0000259" key="9">
    <source>
        <dbReference type="Pfam" id="PF02687"/>
    </source>
</evidence>
<evidence type="ECO:0000313" key="12">
    <source>
        <dbReference type="Proteomes" id="UP000256405"/>
    </source>
</evidence>
<comment type="similarity">
    <text evidence="6">Belongs to the ABC-4 integral membrane protein family.</text>
</comment>
<proteinExistence type="inferred from homology"/>
<feature type="domain" description="ABC3 transporter permease C-terminal" evidence="9">
    <location>
        <begin position="327"/>
        <end position="445"/>
    </location>
</feature>
<feature type="transmembrane region" description="Helical" evidence="8">
    <location>
        <begin position="420"/>
        <end position="439"/>
    </location>
</feature>
<accession>A0A3E0D4A0</accession>
<comment type="subcellular location">
    <subcellularLocation>
        <location evidence="1">Cell membrane</location>
        <topology evidence="1">Multi-pass membrane protein</topology>
    </subcellularLocation>
</comment>
<feature type="transmembrane region" description="Helical" evidence="8">
    <location>
        <begin position="368"/>
        <end position="400"/>
    </location>
</feature>
<keyword evidence="5 8" id="KW-0472">Membrane</keyword>
<keyword evidence="3 8" id="KW-0812">Transmembrane</keyword>
<keyword evidence="2" id="KW-1003">Cell membrane</keyword>
<dbReference type="GO" id="GO:0022857">
    <property type="term" value="F:transmembrane transporter activity"/>
    <property type="evidence" value="ECO:0007669"/>
    <property type="project" value="TreeGrafter"/>
</dbReference>
<evidence type="ECO:0000313" key="11">
    <source>
        <dbReference type="EMBL" id="REG77539.1"/>
    </source>
</evidence>
<name>A0A3E0D4A0_9BACT</name>
<feature type="transmembrane region" description="Helical" evidence="8">
    <location>
        <begin position="327"/>
        <end position="348"/>
    </location>
</feature>